<keyword evidence="2" id="KW-0223">Dioxygenase</keyword>
<dbReference type="GO" id="GO:0005737">
    <property type="term" value="C:cytoplasm"/>
    <property type="evidence" value="ECO:0007669"/>
    <property type="project" value="TreeGrafter"/>
</dbReference>
<accession>A0A8H3CQN2</accession>
<evidence type="ECO:0000313" key="11">
    <source>
        <dbReference type="Proteomes" id="UP000663888"/>
    </source>
</evidence>
<feature type="compositionally biased region" description="Low complexity" evidence="7">
    <location>
        <begin position="462"/>
        <end position="490"/>
    </location>
</feature>
<feature type="binding site" evidence="5">
    <location>
        <position position="361"/>
    </location>
    <ligand>
        <name>Fe cation</name>
        <dbReference type="ChEBI" id="CHEBI:24875"/>
        <note>catalytic</note>
    </ligand>
</feature>
<evidence type="ECO:0000256" key="4">
    <source>
        <dbReference type="ARBA" id="ARBA00023004"/>
    </source>
</evidence>
<feature type="binding site" evidence="5">
    <location>
        <position position="304"/>
    </location>
    <ligand>
        <name>Fe cation</name>
        <dbReference type="ChEBI" id="CHEBI:24875"/>
        <note>catalytic</note>
    </ligand>
</feature>
<evidence type="ECO:0000256" key="1">
    <source>
        <dbReference type="ARBA" id="ARBA00022723"/>
    </source>
</evidence>
<keyword evidence="3" id="KW-0560">Oxidoreductase</keyword>
<feature type="region of interest" description="Disordered" evidence="7">
    <location>
        <begin position="1"/>
        <end position="30"/>
    </location>
</feature>
<dbReference type="Pfam" id="PF13532">
    <property type="entry name" value="2OG-FeII_Oxy_2"/>
    <property type="match status" value="1"/>
</dbReference>
<comment type="cofactor">
    <cofactor evidence="5">
        <name>Fe(2+)</name>
        <dbReference type="ChEBI" id="CHEBI:29033"/>
    </cofactor>
    <text evidence="5">Binds 1 Fe(2+) ion per subunit.</text>
</comment>
<dbReference type="InterPro" id="IPR004574">
    <property type="entry name" value="Alkb"/>
</dbReference>
<feature type="coiled-coil region" evidence="6">
    <location>
        <begin position="1057"/>
        <end position="1112"/>
    </location>
</feature>
<evidence type="ECO:0000256" key="2">
    <source>
        <dbReference type="ARBA" id="ARBA00022964"/>
    </source>
</evidence>
<keyword evidence="6" id="KW-0175">Coiled coil</keyword>
<dbReference type="PANTHER" id="PTHR16557">
    <property type="entry name" value="ALKYLATED DNA REPAIR PROTEIN ALKB-RELATED"/>
    <property type="match status" value="1"/>
</dbReference>
<dbReference type="InterPro" id="IPR005123">
    <property type="entry name" value="Oxoglu/Fe-dep_dioxygenase_dom"/>
</dbReference>
<dbReference type="Pfam" id="PF15456">
    <property type="entry name" value="Uds1"/>
    <property type="match status" value="1"/>
</dbReference>
<dbReference type="GO" id="GO:0046872">
    <property type="term" value="F:metal ion binding"/>
    <property type="evidence" value="ECO:0007669"/>
    <property type="project" value="UniProtKB-KW"/>
</dbReference>
<reference evidence="9" key="1">
    <citation type="submission" date="2021-01" db="EMBL/GenBank/DDBJ databases">
        <authorList>
            <person name="Kaushik A."/>
        </authorList>
    </citation>
    <scope>NUCLEOTIDE SEQUENCE</scope>
    <source>
        <strain evidence="9">AG4-R118</strain>
        <strain evidence="10">AG4-RS23</strain>
    </source>
</reference>
<dbReference type="SUPFAM" id="SSF51197">
    <property type="entry name" value="Clavaminate synthase-like"/>
    <property type="match status" value="1"/>
</dbReference>
<comment type="caution">
    <text evidence="9">The sequence shown here is derived from an EMBL/GenBank/DDBJ whole genome shotgun (WGS) entry which is preliminary data.</text>
</comment>
<feature type="coiled-coil region" evidence="6">
    <location>
        <begin position="1145"/>
        <end position="1208"/>
    </location>
</feature>
<name>A0A8H3CQN2_9AGAM</name>
<protein>
    <recommendedName>
        <fullName evidence="8">Fe2OG dioxygenase domain-containing protein</fullName>
    </recommendedName>
</protein>
<dbReference type="Gene3D" id="2.60.120.590">
    <property type="entry name" value="Alpha-ketoglutarate-dependent dioxygenase AlkB-like"/>
    <property type="match status" value="1"/>
</dbReference>
<keyword evidence="1 5" id="KW-0479">Metal-binding</keyword>
<keyword evidence="4 5" id="KW-0408">Iron</keyword>
<dbReference type="EMBL" id="CAJMWX010001506">
    <property type="protein sequence ID" value="CAE6493039.1"/>
    <property type="molecule type" value="Genomic_DNA"/>
</dbReference>
<evidence type="ECO:0000259" key="8">
    <source>
        <dbReference type="PROSITE" id="PS51471"/>
    </source>
</evidence>
<evidence type="ECO:0000256" key="7">
    <source>
        <dbReference type="SAM" id="MobiDB-lite"/>
    </source>
</evidence>
<evidence type="ECO:0000256" key="6">
    <source>
        <dbReference type="SAM" id="Coils"/>
    </source>
</evidence>
<feature type="domain" description="Fe2OG dioxygenase" evidence="8">
    <location>
        <begin position="286"/>
        <end position="396"/>
    </location>
</feature>
<dbReference type="EMBL" id="CAJMWY010004153">
    <property type="protein sequence ID" value="CAE6521407.1"/>
    <property type="molecule type" value="Genomic_DNA"/>
</dbReference>
<evidence type="ECO:0000256" key="3">
    <source>
        <dbReference type="ARBA" id="ARBA00023002"/>
    </source>
</evidence>
<organism evidence="9 11">
    <name type="scientific">Rhizoctonia solani</name>
    <dbReference type="NCBI Taxonomy" id="456999"/>
    <lineage>
        <taxon>Eukaryota</taxon>
        <taxon>Fungi</taxon>
        <taxon>Dikarya</taxon>
        <taxon>Basidiomycota</taxon>
        <taxon>Agaricomycotina</taxon>
        <taxon>Agaricomycetes</taxon>
        <taxon>Cantharellales</taxon>
        <taxon>Ceratobasidiaceae</taxon>
        <taxon>Rhizoctonia</taxon>
    </lineage>
</organism>
<evidence type="ECO:0000256" key="5">
    <source>
        <dbReference type="PIRSR" id="PIRSR604574-2"/>
    </source>
</evidence>
<feature type="region of interest" description="Disordered" evidence="7">
    <location>
        <begin position="853"/>
        <end position="892"/>
    </location>
</feature>
<dbReference type="InterPro" id="IPR037151">
    <property type="entry name" value="AlkB-like_sf"/>
</dbReference>
<gene>
    <name evidence="9" type="ORF">RDB_LOCUS143182</name>
    <name evidence="10" type="ORF">RDB_LOCUS156014</name>
</gene>
<dbReference type="GO" id="GO:0051213">
    <property type="term" value="F:dioxygenase activity"/>
    <property type="evidence" value="ECO:0007669"/>
    <property type="project" value="UniProtKB-KW"/>
</dbReference>
<proteinExistence type="predicted"/>
<dbReference type="OrthoDB" id="10255630at2759"/>
<dbReference type="InterPro" id="IPR027450">
    <property type="entry name" value="AlkB-like"/>
</dbReference>
<evidence type="ECO:0000313" key="9">
    <source>
        <dbReference type="EMBL" id="CAE6493039.1"/>
    </source>
</evidence>
<feature type="coiled-coil region" evidence="6">
    <location>
        <begin position="695"/>
        <end position="789"/>
    </location>
</feature>
<evidence type="ECO:0000313" key="10">
    <source>
        <dbReference type="EMBL" id="CAE6521407.1"/>
    </source>
</evidence>
<sequence length="1208" mass="132859">MDTSSRSYKKALRHHLKSQQNKAHEDKPPLSAFRAAEKRYKSRFPPPDLSDVLDLATTGGFEGGWRGNPDTSRLREVGFKGDGKAYTVDAIPGLVLLPSFVSPSAQRSLVNQSLRAHARSPNESNLDAHYQVPPIGLWNEWERVAEQRETLGDPEFDVVVQTKWKDDLPLEAYHPPDTSRTLVENAPGSLDTLQPKLAPMPSSSLPPSTVSQLVPKLRWSNIGLNYHWGTKSYDFDREKVPFPEDIKNVCVDAVQRVDWRDVWEGVAGQMEWKDGVDWDIWEQTYEPEAGIINFYQPRDTLMGHVDRSEISSTTPLVSISLGNAAIFLIGGPTRDVEPIPILLRSGDVVIMSGPGCRRAYHGVPRILENSTPAHLVQLEGQDRGDRLTSMNGFARRLGLGGPKESKEKEPLSPIAPTPAPIPESAPQQPIPQQPLAPQQQQQQQQQLPPLAISAKPPSNEIRSPTTPTPVDDSTVRQRPPRSSSKSSAVVSPPPRPVVNTKAKSKTKSTHQSKEDLLMSLLASEAVMDSRASEILGAEQVEELKKEDALLQSRFASSTKKLALETKMRDAARSLATLNAGNKSMSKQTQEQLEEALQRLEAAQADHMQIQSRHAEVQRKLLEHRAGVLSAALRKTDESLSVPSSSTISPTDTSRTSVSTLNKFDGAHFFAGHAGSTGAPPMPVRAGPSAQDIQRLKEAEQSVKDATKRAAELSRDLGLLKLEKAEAETRAALDVQQAEEQVIELRGQVGKLTSKSQGWEKEREELLEDVAQRDKEIEDLQDKLAAAEREGSRGATSATDVEAELEGARKALRGIVRTQRINMQQFSGNEGESAIFSVANMVSAIGSHIESLDETRKGLEKSKRDAENEAQDARQAKDKIVSQLEDSKQDTQESLRQIATLERQMMEQTTRIVELSRSESSGMANIESTSAELNRIMSVLIALWAMLPSAEGRAAKLSSTHANRDPLAPHVLGSPRTLRPANAPPLISDADIRSLRLLYDPNGPFLSPPPPGKFSIEAFNAKVRALVADDRAIIERLIKFATTHELLKTNAEKAQKLAQESTVSLKTYQDQVQTLEERNNTMTNRQAALIEELEQLQAGYEELLEIKAQLEIDAAGQAEVCASLTEANKTLSASALSLANESSTSVVAARAKLEAEAAELKKKSDELEAELDRVRGAEQSQRIALLDELNTMQTENTNLRNQIRALQSK</sequence>
<feature type="compositionally biased region" description="Pro residues" evidence="7">
    <location>
        <begin position="413"/>
        <end position="434"/>
    </location>
</feature>
<feature type="binding site" evidence="5">
    <location>
        <position position="306"/>
    </location>
    <ligand>
        <name>Fe cation</name>
        <dbReference type="ChEBI" id="CHEBI:24875"/>
        <note>catalytic</note>
    </ligand>
</feature>
<dbReference type="GO" id="GO:0005634">
    <property type="term" value="C:nucleus"/>
    <property type="evidence" value="ECO:0007669"/>
    <property type="project" value="TreeGrafter"/>
</dbReference>
<feature type="coiled-coil region" evidence="6">
    <location>
        <begin position="582"/>
        <end position="619"/>
    </location>
</feature>
<feature type="compositionally biased region" description="Low complexity" evidence="7">
    <location>
        <begin position="435"/>
        <end position="454"/>
    </location>
</feature>
<dbReference type="PANTHER" id="PTHR16557:SF2">
    <property type="entry name" value="NUCLEIC ACID DIOXYGENASE ALKBH1"/>
    <property type="match status" value="1"/>
</dbReference>
<dbReference type="PROSITE" id="PS51471">
    <property type="entry name" value="FE2OG_OXY"/>
    <property type="match status" value="1"/>
</dbReference>
<dbReference type="Proteomes" id="UP000663861">
    <property type="component" value="Unassembled WGS sequence"/>
</dbReference>
<dbReference type="AlphaFoldDB" id="A0A8H3CQN2"/>
<dbReference type="Proteomes" id="UP000663888">
    <property type="component" value="Unassembled WGS sequence"/>
</dbReference>
<feature type="compositionally biased region" description="Basic residues" evidence="7">
    <location>
        <begin position="7"/>
        <end position="17"/>
    </location>
</feature>
<feature type="region of interest" description="Disordered" evidence="7">
    <location>
        <begin position="965"/>
        <end position="984"/>
    </location>
</feature>
<feature type="region of interest" description="Disordered" evidence="7">
    <location>
        <begin position="379"/>
        <end position="514"/>
    </location>
</feature>
<dbReference type="InterPro" id="IPR029191">
    <property type="entry name" value="Uds1"/>
</dbReference>